<evidence type="ECO:0000313" key="9">
    <source>
        <dbReference type="EMBL" id="OHT05798.1"/>
    </source>
</evidence>
<dbReference type="InterPro" id="IPR011009">
    <property type="entry name" value="Kinase-like_dom_sf"/>
</dbReference>
<dbReference type="Proteomes" id="UP000179807">
    <property type="component" value="Unassembled WGS sequence"/>
</dbReference>
<dbReference type="InterPro" id="IPR000959">
    <property type="entry name" value="POLO_box_dom"/>
</dbReference>
<dbReference type="FunFam" id="1.10.510.10:FF:000673">
    <property type="entry name" value="CAMK family protein kinase"/>
    <property type="match status" value="1"/>
</dbReference>
<dbReference type="OrthoDB" id="408964at2759"/>
<dbReference type="InterPro" id="IPR033695">
    <property type="entry name" value="POLO_box_2"/>
</dbReference>
<dbReference type="GeneID" id="94839629"/>
<proteinExistence type="predicted"/>
<protein>
    <submittedName>
        <fullName evidence="9">Serine/threonine-protein kinase PLK1</fullName>
    </submittedName>
</protein>
<feature type="binding site" evidence="7">
    <location>
        <position position="52"/>
    </location>
    <ligand>
        <name>ATP</name>
        <dbReference type="ChEBI" id="CHEBI:30616"/>
    </ligand>
</feature>
<keyword evidence="3" id="KW-0677">Repeat</keyword>
<keyword evidence="2" id="KW-0808">Transferase</keyword>
<evidence type="ECO:0000256" key="6">
    <source>
        <dbReference type="ARBA" id="ARBA00022840"/>
    </source>
</evidence>
<evidence type="ECO:0000256" key="4">
    <source>
        <dbReference type="ARBA" id="ARBA00022741"/>
    </source>
</evidence>
<dbReference type="AlphaFoldDB" id="A0A1J4K7Y1"/>
<keyword evidence="5 9" id="KW-0418">Kinase</keyword>
<dbReference type="GO" id="GO:0004674">
    <property type="term" value="F:protein serine/threonine kinase activity"/>
    <property type="evidence" value="ECO:0007669"/>
    <property type="project" value="UniProtKB-KW"/>
</dbReference>
<dbReference type="InterPro" id="IPR000719">
    <property type="entry name" value="Prot_kinase_dom"/>
</dbReference>
<dbReference type="InterPro" id="IPR036947">
    <property type="entry name" value="POLO_box_dom_sf"/>
</dbReference>
<feature type="domain" description="Protein kinase" evidence="8">
    <location>
        <begin position="23"/>
        <end position="279"/>
    </location>
</feature>
<dbReference type="GO" id="GO:0005634">
    <property type="term" value="C:nucleus"/>
    <property type="evidence" value="ECO:0007669"/>
    <property type="project" value="TreeGrafter"/>
</dbReference>
<keyword evidence="4 7" id="KW-0547">Nucleotide-binding</keyword>
<dbReference type="PANTHER" id="PTHR24345">
    <property type="entry name" value="SERINE/THREONINE-PROTEIN KINASE PLK"/>
    <property type="match status" value="1"/>
</dbReference>
<gene>
    <name evidence="9" type="primary">Plk1</name>
    <name evidence="9" type="ORF">TRFO_26405</name>
</gene>
<keyword evidence="6 7" id="KW-0067">ATP-binding</keyword>
<dbReference type="InterPro" id="IPR033701">
    <property type="entry name" value="POLO_box_1"/>
</dbReference>
<dbReference type="SMART" id="SM00220">
    <property type="entry name" value="S_TKc"/>
    <property type="match status" value="1"/>
</dbReference>
<keyword evidence="1" id="KW-0723">Serine/threonine-protein kinase</keyword>
<accession>A0A1J4K7Y1</accession>
<dbReference type="FunFam" id="3.30.200.20:FF:000042">
    <property type="entry name" value="Aurora kinase A"/>
    <property type="match status" value="1"/>
</dbReference>
<comment type="caution">
    <text evidence="9">The sequence shown here is derived from an EMBL/GenBank/DDBJ whole genome shotgun (WGS) entry which is preliminary data.</text>
</comment>
<sequence>MGDAMPIPHNIIHLASGEIPIIYKRGEELGHGGFAKVFKAVNRSTGEEVAIKVTSRDRLKKPKAEQKHKTEVAIQMSLDHPNIVKAIDFFQDQFFTYLVLELCPGGSLKSLIRKRGSLTEYETIKFLGDILNGLCYLHDNRIIHRDLKLENFLIDRNGNLKIADFGLSAKLDYDDERKHSVCGTPNYISPELLIDAAKGISYEVDIWAVGVSAFGMLTGALPFQTKHTKDTYENIKKCNYKFPDECNLSPGAKSFIQSILQLDPDMRPTALELQYNPWLQSLKEKTRQPLSIKQQECAPEEHQEKKMKVIRNDENNMNIENIQNNVNAIHNVNEINKACNIAHANNLNQQNNIVPINNIRNVKEIDHHIENVNHANNINRNSNMVKNEFQQEKMQMPKYLVSRFCDHNGLGYLLLNGCVGACFKDGTRMILDPHQTFIQYWESYQDLYPQILDIDGSIETKKISILHKFSSSLKKTSTMFEIPTERFNRNEPMLHVKYWMRTEEVTLFRMNDRNIQLNFTDRKKLIIFWNIRKLMIVSSIHDYGILHKLHDVSKRQEGDDEKRRLDIAKQMLSIMSRGTA</sequence>
<dbReference type="Gene3D" id="3.30.1120.30">
    <property type="entry name" value="POLO box domain"/>
    <property type="match status" value="2"/>
</dbReference>
<evidence type="ECO:0000256" key="3">
    <source>
        <dbReference type="ARBA" id="ARBA00022737"/>
    </source>
</evidence>
<dbReference type="Pfam" id="PF00069">
    <property type="entry name" value="Pkinase"/>
    <property type="match status" value="1"/>
</dbReference>
<keyword evidence="10" id="KW-1185">Reference proteome</keyword>
<reference evidence="9" key="1">
    <citation type="submission" date="2016-10" db="EMBL/GenBank/DDBJ databases">
        <authorList>
            <person name="Benchimol M."/>
            <person name="Almeida L.G."/>
            <person name="Vasconcelos A.T."/>
            <person name="Perreira-Neves A."/>
            <person name="Rosa I.A."/>
            <person name="Tasca T."/>
            <person name="Bogo M.R."/>
            <person name="de Souza W."/>
        </authorList>
    </citation>
    <scope>NUCLEOTIDE SEQUENCE [LARGE SCALE GENOMIC DNA]</scope>
    <source>
        <strain evidence="9">K</strain>
    </source>
</reference>
<dbReference type="SUPFAM" id="SSF82615">
    <property type="entry name" value="Polo-box domain"/>
    <property type="match status" value="2"/>
</dbReference>
<dbReference type="InterPro" id="IPR008271">
    <property type="entry name" value="Ser/Thr_kinase_AS"/>
</dbReference>
<dbReference type="Pfam" id="PF00659">
    <property type="entry name" value="POLO_box"/>
    <property type="match status" value="1"/>
</dbReference>
<organism evidence="9 10">
    <name type="scientific">Tritrichomonas foetus</name>
    <dbReference type="NCBI Taxonomy" id="1144522"/>
    <lineage>
        <taxon>Eukaryota</taxon>
        <taxon>Metamonada</taxon>
        <taxon>Parabasalia</taxon>
        <taxon>Tritrichomonadida</taxon>
        <taxon>Tritrichomonadidae</taxon>
        <taxon>Tritrichomonas</taxon>
    </lineage>
</organism>
<dbReference type="Gene3D" id="1.10.510.10">
    <property type="entry name" value="Transferase(Phosphotransferase) domain 1"/>
    <property type="match status" value="1"/>
</dbReference>
<dbReference type="SUPFAM" id="SSF56112">
    <property type="entry name" value="Protein kinase-like (PK-like)"/>
    <property type="match status" value="1"/>
</dbReference>
<name>A0A1J4K7Y1_9EUKA</name>
<dbReference type="VEuPathDB" id="TrichDB:TRFO_26405"/>
<evidence type="ECO:0000259" key="8">
    <source>
        <dbReference type="PROSITE" id="PS50011"/>
    </source>
</evidence>
<dbReference type="EMBL" id="MLAK01000746">
    <property type="protein sequence ID" value="OHT05798.1"/>
    <property type="molecule type" value="Genomic_DNA"/>
</dbReference>
<dbReference type="RefSeq" id="XP_068358934.1">
    <property type="nucleotide sequence ID" value="XM_068504925.1"/>
</dbReference>
<evidence type="ECO:0000256" key="5">
    <source>
        <dbReference type="ARBA" id="ARBA00022777"/>
    </source>
</evidence>
<evidence type="ECO:0000256" key="7">
    <source>
        <dbReference type="PROSITE-ProRule" id="PRU10141"/>
    </source>
</evidence>
<dbReference type="PROSITE" id="PS50011">
    <property type="entry name" value="PROTEIN_KINASE_DOM"/>
    <property type="match status" value="1"/>
</dbReference>
<dbReference type="GO" id="GO:0005524">
    <property type="term" value="F:ATP binding"/>
    <property type="evidence" value="ECO:0007669"/>
    <property type="project" value="UniProtKB-UniRule"/>
</dbReference>
<evidence type="ECO:0000313" key="10">
    <source>
        <dbReference type="Proteomes" id="UP000179807"/>
    </source>
</evidence>
<dbReference type="PROSITE" id="PS00107">
    <property type="entry name" value="PROTEIN_KINASE_ATP"/>
    <property type="match status" value="1"/>
</dbReference>
<evidence type="ECO:0000256" key="1">
    <source>
        <dbReference type="ARBA" id="ARBA00022527"/>
    </source>
</evidence>
<evidence type="ECO:0000256" key="2">
    <source>
        <dbReference type="ARBA" id="ARBA00022679"/>
    </source>
</evidence>
<dbReference type="CDD" id="cd13118">
    <property type="entry name" value="POLO_box_1"/>
    <property type="match status" value="1"/>
</dbReference>
<dbReference type="PANTHER" id="PTHR24345:SF0">
    <property type="entry name" value="CELL CYCLE SERINE_THREONINE-PROTEIN KINASE CDC5_MSD2"/>
    <property type="match status" value="1"/>
</dbReference>
<dbReference type="PROSITE" id="PS00108">
    <property type="entry name" value="PROTEIN_KINASE_ST"/>
    <property type="match status" value="1"/>
</dbReference>
<dbReference type="InterPro" id="IPR017441">
    <property type="entry name" value="Protein_kinase_ATP_BS"/>
</dbReference>
<dbReference type="CDD" id="cd13117">
    <property type="entry name" value="POLO_box_2"/>
    <property type="match status" value="1"/>
</dbReference>